<comment type="caution">
    <text evidence="2">The sequence shown here is derived from an EMBL/GenBank/DDBJ whole genome shotgun (WGS) entry which is preliminary data.</text>
</comment>
<dbReference type="EMBL" id="WNWW01000418">
    <property type="protein sequence ID" value="KAF3425066.1"/>
    <property type="molecule type" value="Genomic_DNA"/>
</dbReference>
<feature type="region of interest" description="Disordered" evidence="1">
    <location>
        <begin position="71"/>
        <end position="102"/>
    </location>
</feature>
<accession>A0A833VMY6</accession>
<organism evidence="2 3">
    <name type="scientific">Frieseomelitta varia</name>
    <dbReference type="NCBI Taxonomy" id="561572"/>
    <lineage>
        <taxon>Eukaryota</taxon>
        <taxon>Metazoa</taxon>
        <taxon>Ecdysozoa</taxon>
        <taxon>Arthropoda</taxon>
        <taxon>Hexapoda</taxon>
        <taxon>Insecta</taxon>
        <taxon>Pterygota</taxon>
        <taxon>Neoptera</taxon>
        <taxon>Endopterygota</taxon>
        <taxon>Hymenoptera</taxon>
        <taxon>Apocrita</taxon>
        <taxon>Aculeata</taxon>
        <taxon>Apoidea</taxon>
        <taxon>Anthophila</taxon>
        <taxon>Apidae</taxon>
        <taxon>Frieseomelitta</taxon>
    </lineage>
</organism>
<reference evidence="2" key="1">
    <citation type="submission" date="2019-11" db="EMBL/GenBank/DDBJ databases">
        <title>The nuclear and mitochondrial genomes of Frieseomelitta varia - a highly eusocial stingless bee (Meliponini) with a permanently sterile worker caste.</title>
        <authorList>
            <person name="Freitas F.C.P."/>
            <person name="Lourenco A.P."/>
            <person name="Nunes F.M.F."/>
            <person name="Paschoal A.R."/>
            <person name="Abreu F.C.P."/>
            <person name="Barbin F.O."/>
            <person name="Bataglia L."/>
            <person name="Cardoso-Junior C.A.M."/>
            <person name="Cervoni M.S."/>
            <person name="Silva S.R."/>
            <person name="Dalarmi F."/>
            <person name="Del Lama M.A."/>
            <person name="Depintor T.S."/>
            <person name="Ferreira K.M."/>
            <person name="Goria P.S."/>
            <person name="Jaskot M.C."/>
            <person name="Lago D.C."/>
            <person name="Luna-Lucena D."/>
            <person name="Moda L.M."/>
            <person name="Nascimento L."/>
            <person name="Pedrino M."/>
            <person name="Rabico F.O."/>
            <person name="Sanches F.C."/>
            <person name="Santos D.E."/>
            <person name="Santos C.G."/>
            <person name="Vieira J."/>
            <person name="Lopes T.F."/>
            <person name="Barchuk A.R."/>
            <person name="Hartfelder K."/>
            <person name="Simoes Z.L.P."/>
            <person name="Bitondi M.M.G."/>
            <person name="Pinheiro D.G."/>
        </authorList>
    </citation>
    <scope>NUCLEOTIDE SEQUENCE</scope>
    <source>
        <strain evidence="2">USP_RPSP 00005682</strain>
        <tissue evidence="2">Whole individual</tissue>
    </source>
</reference>
<dbReference type="AlphaFoldDB" id="A0A833VMY6"/>
<evidence type="ECO:0000313" key="3">
    <source>
        <dbReference type="Proteomes" id="UP000655588"/>
    </source>
</evidence>
<protein>
    <submittedName>
        <fullName evidence="2">Uncharacterized protein</fullName>
    </submittedName>
</protein>
<feature type="compositionally biased region" description="Low complexity" evidence="1">
    <location>
        <begin position="74"/>
        <end position="91"/>
    </location>
</feature>
<evidence type="ECO:0000256" key="1">
    <source>
        <dbReference type="SAM" id="MobiDB-lite"/>
    </source>
</evidence>
<sequence>MWLVSHATPTSSSSSCMELSSPTHAGGTSSSGRGGSGGSGATTPVRKISAHEFERGGLLKPIVNTIDGTPTFLSVSPGDSGQPGGQQVSSGNAGRPQRRSRHELRHLDEKDLIFELVLISYRRKESDELLYTVWSLVMVRNQLPVQVVKWALLLAFEIKKNEVITEIASTF</sequence>
<gene>
    <name evidence="2" type="ORF">E2986_12800</name>
</gene>
<name>A0A833VMY6_9HYME</name>
<evidence type="ECO:0000313" key="2">
    <source>
        <dbReference type="EMBL" id="KAF3425066.1"/>
    </source>
</evidence>
<proteinExistence type="predicted"/>
<feature type="region of interest" description="Disordered" evidence="1">
    <location>
        <begin position="1"/>
        <end position="44"/>
    </location>
</feature>
<feature type="compositionally biased region" description="Low complexity" evidence="1">
    <location>
        <begin position="11"/>
        <end position="31"/>
    </location>
</feature>
<keyword evidence="3" id="KW-1185">Reference proteome</keyword>
<dbReference type="Proteomes" id="UP000655588">
    <property type="component" value="Unassembled WGS sequence"/>
</dbReference>